<name>A0A0F8XBQ4_9ZZZZ</name>
<dbReference type="EMBL" id="LAZR01060162">
    <property type="protein sequence ID" value="KKK66258.1"/>
    <property type="molecule type" value="Genomic_DNA"/>
</dbReference>
<gene>
    <name evidence="2" type="ORF">LCGC14_2965910</name>
</gene>
<organism evidence="2">
    <name type="scientific">marine sediment metagenome</name>
    <dbReference type="NCBI Taxonomy" id="412755"/>
    <lineage>
        <taxon>unclassified sequences</taxon>
        <taxon>metagenomes</taxon>
        <taxon>ecological metagenomes</taxon>
    </lineage>
</organism>
<accession>A0A0F8XBQ4</accession>
<comment type="caution">
    <text evidence="2">The sequence shown here is derived from an EMBL/GenBank/DDBJ whole genome shotgun (WGS) entry which is preliminary data.</text>
</comment>
<evidence type="ECO:0000256" key="1">
    <source>
        <dbReference type="SAM" id="Phobius"/>
    </source>
</evidence>
<evidence type="ECO:0000313" key="2">
    <source>
        <dbReference type="EMBL" id="KKK66258.1"/>
    </source>
</evidence>
<feature type="non-terminal residue" evidence="2">
    <location>
        <position position="1"/>
    </location>
</feature>
<keyword evidence="1" id="KW-0812">Transmembrane</keyword>
<proteinExistence type="predicted"/>
<feature type="transmembrane region" description="Helical" evidence="1">
    <location>
        <begin position="28"/>
        <end position="48"/>
    </location>
</feature>
<sequence length="372" mass="40374">VKMNRQLGRLDRAFGSIKRSVGGMVKGLFSFRAAMGAVAAAAGIGFLVKKSLDLADSIAKTADAIGISTDVLQEYRFAAGLAGVETEALDKGLKNFTKAIGEARVGTGTMITILRRANPELLAQLQATESSEEALKLYFNALGDATNAQDRMALSNAAFVRAGKDMVLMVRDGTGQLDAMRQRAHELGLVIAENLLRNAEDAKDRLSELGDVLKITVTTAVLEHAKAIEELAIRFTEAIPGIKAWVEWFGQWVGLLEQTPVQRLAEISEEVAELREELDAPIWRQALGGAIFEADVPAVARLNELLKEQRIIRAGIRDDIRVASRAALPPPATEVIDEEAIARAKRASAEIILMGRKFEGLYARTVRSREAT</sequence>
<reference evidence="2" key="1">
    <citation type="journal article" date="2015" name="Nature">
        <title>Complex archaea that bridge the gap between prokaryotes and eukaryotes.</title>
        <authorList>
            <person name="Spang A."/>
            <person name="Saw J.H."/>
            <person name="Jorgensen S.L."/>
            <person name="Zaremba-Niedzwiedzka K."/>
            <person name="Martijn J."/>
            <person name="Lind A.E."/>
            <person name="van Eijk R."/>
            <person name="Schleper C."/>
            <person name="Guy L."/>
            <person name="Ettema T.J."/>
        </authorList>
    </citation>
    <scope>NUCLEOTIDE SEQUENCE</scope>
</reference>
<keyword evidence="1" id="KW-1133">Transmembrane helix</keyword>
<keyword evidence="1" id="KW-0472">Membrane</keyword>
<protein>
    <submittedName>
        <fullName evidence="2">Uncharacterized protein</fullName>
    </submittedName>
</protein>
<feature type="non-terminal residue" evidence="2">
    <location>
        <position position="372"/>
    </location>
</feature>
<dbReference type="AlphaFoldDB" id="A0A0F8XBQ4"/>